<evidence type="ECO:0000256" key="15">
    <source>
        <dbReference type="SAM" id="MobiDB-lite"/>
    </source>
</evidence>
<evidence type="ECO:0000259" key="17">
    <source>
        <dbReference type="Pfam" id="PF13193"/>
    </source>
</evidence>
<dbReference type="FunFam" id="3.40.50.12780:FF:000003">
    <property type="entry name" value="Long-chain-fatty-acid--CoA ligase FadD"/>
    <property type="match status" value="1"/>
</dbReference>
<keyword evidence="7" id="KW-0276">Fatty acid metabolism</keyword>
<dbReference type="EC" id="6.2.1.3" evidence="12"/>
<comment type="pathway">
    <text evidence="3">Lipid metabolism; fatty acid beta-oxidation.</text>
</comment>
<dbReference type="InterPro" id="IPR025110">
    <property type="entry name" value="AMP-bd_C"/>
</dbReference>
<keyword evidence="8" id="KW-0067">ATP-binding</keyword>
<dbReference type="InterPro" id="IPR050237">
    <property type="entry name" value="ATP-dep_AMP-bd_enzyme"/>
</dbReference>
<feature type="compositionally biased region" description="Polar residues" evidence="15">
    <location>
        <begin position="14"/>
        <end position="27"/>
    </location>
</feature>
<evidence type="ECO:0000256" key="7">
    <source>
        <dbReference type="ARBA" id="ARBA00022832"/>
    </source>
</evidence>
<protein>
    <recommendedName>
        <fullName evidence="13">Long-chain-fatty-acid--CoA ligase</fullName>
        <ecNumber evidence="12">6.2.1.3</ecNumber>
    </recommendedName>
    <alternativeName>
        <fullName evidence="14">Long-chain acyl-CoA synthetase</fullName>
    </alternativeName>
</protein>
<dbReference type="Pfam" id="PF00501">
    <property type="entry name" value="AMP-binding"/>
    <property type="match status" value="1"/>
</dbReference>
<evidence type="ECO:0000256" key="14">
    <source>
        <dbReference type="ARBA" id="ARBA00042773"/>
    </source>
</evidence>
<dbReference type="PROSITE" id="PS00455">
    <property type="entry name" value="AMP_BINDING"/>
    <property type="match status" value="1"/>
</dbReference>
<dbReference type="Gene3D" id="3.30.300.30">
    <property type="match status" value="1"/>
</dbReference>
<dbReference type="InterPro" id="IPR000873">
    <property type="entry name" value="AMP-dep_synth/lig_dom"/>
</dbReference>
<feature type="domain" description="AMP-dependent synthetase/ligase" evidence="16">
    <location>
        <begin position="71"/>
        <end position="460"/>
    </location>
</feature>
<evidence type="ECO:0000256" key="5">
    <source>
        <dbReference type="ARBA" id="ARBA00022598"/>
    </source>
</evidence>
<organism evidence="18 19">
    <name type="scientific">Cobetia amphilecti</name>
    <dbReference type="NCBI Taxonomy" id="1055104"/>
    <lineage>
        <taxon>Bacteria</taxon>
        <taxon>Pseudomonadati</taxon>
        <taxon>Pseudomonadota</taxon>
        <taxon>Gammaproteobacteria</taxon>
        <taxon>Oceanospirillales</taxon>
        <taxon>Halomonadaceae</taxon>
        <taxon>Cobetia</taxon>
    </lineage>
</organism>
<dbReference type="EMBL" id="JAUORK010000001">
    <property type="protein sequence ID" value="MDO6670726.1"/>
    <property type="molecule type" value="Genomic_DNA"/>
</dbReference>
<evidence type="ECO:0000256" key="3">
    <source>
        <dbReference type="ARBA" id="ARBA00005005"/>
    </source>
</evidence>
<keyword evidence="5" id="KW-0436">Ligase</keyword>
<sequence>MHDPLAARPDESGKSISDTTADSNTAPSHVADASPDASRAQPAAGDMSGMSCLRSSQEVDFSGYDSLMDMLEKACSAHGERPAFTCMDRTMTFAELDATSRQLADWFQHETDLKPGDRVAIQLPNTLMFPVVAFAVLRAGLVLVNTNPLYTEREMEHQFNDSGARALVVLANMADKVERVRERTGLEYVLVCELGDMHPAFKRLLINTVVKHVKKLVPSYHLPDAIPLRTAISQGKAERWERPTLALDDVAVLQYTGGTTGVAKGAMLTHRNLLANMLQGKMALTQGLNPGHETLVAPLPLYHIYAFTIHLACMLSEGNHTLLIPNPRDIPGFVKTLQKHDFTMFVGLNTLFVALCNNPGFQALDFSKLKITTSGGVALTRKAAEEWKRVTGSDISEGYGMTETSPIVSFNPLDAIQLGTIGRPMPSTEVRLYDDEGALVAMGEPGELCVKGPQVMKGYWQREQATKDSFTADGFLRTGDIAVFQDDGYMRIVDRKKDMIIVSGFNVYPNEVEDVIVRHPDVLEAAAVSVVDERSGEAIKLYVVLKDGAELEADALRDWSRKELASYKVPRQVVFIDELPKTNVGKVLRRELRDSPPESA</sequence>
<evidence type="ECO:0000313" key="19">
    <source>
        <dbReference type="Proteomes" id="UP001170481"/>
    </source>
</evidence>
<dbReference type="CDD" id="cd05936">
    <property type="entry name" value="FC-FACS_FadD_like"/>
    <property type="match status" value="1"/>
</dbReference>
<evidence type="ECO:0000313" key="18">
    <source>
        <dbReference type="EMBL" id="MDO6670726.1"/>
    </source>
</evidence>
<evidence type="ECO:0000256" key="6">
    <source>
        <dbReference type="ARBA" id="ARBA00022741"/>
    </source>
</evidence>
<dbReference type="GO" id="GO:0016020">
    <property type="term" value="C:membrane"/>
    <property type="evidence" value="ECO:0007669"/>
    <property type="project" value="UniProtKB-SubCell"/>
</dbReference>
<feature type="region of interest" description="Disordered" evidence="15">
    <location>
        <begin position="1"/>
        <end position="49"/>
    </location>
</feature>
<evidence type="ECO:0000256" key="8">
    <source>
        <dbReference type="ARBA" id="ARBA00022840"/>
    </source>
</evidence>
<dbReference type="InterPro" id="IPR045851">
    <property type="entry name" value="AMP-bd_C_sf"/>
</dbReference>
<dbReference type="PANTHER" id="PTHR43767">
    <property type="entry name" value="LONG-CHAIN-FATTY-ACID--COA LIGASE"/>
    <property type="match status" value="1"/>
</dbReference>
<feature type="domain" description="AMP-binding enzyme C-terminal" evidence="17">
    <location>
        <begin position="511"/>
        <end position="586"/>
    </location>
</feature>
<evidence type="ECO:0000256" key="4">
    <source>
        <dbReference type="ARBA" id="ARBA00006432"/>
    </source>
</evidence>
<evidence type="ECO:0000256" key="11">
    <source>
        <dbReference type="ARBA" id="ARBA00023136"/>
    </source>
</evidence>
<comment type="caution">
    <text evidence="18">The sequence shown here is derived from an EMBL/GenBank/DDBJ whole genome shotgun (WGS) entry which is preliminary data.</text>
</comment>
<dbReference type="SUPFAM" id="SSF56801">
    <property type="entry name" value="Acetyl-CoA synthetase-like"/>
    <property type="match status" value="1"/>
</dbReference>
<comment type="subcellular location">
    <subcellularLocation>
        <location evidence="2">Membrane</location>
        <topology evidence="2">Peripheral membrane protein</topology>
    </subcellularLocation>
</comment>
<reference evidence="18" key="1">
    <citation type="submission" date="2023-07" db="EMBL/GenBank/DDBJ databases">
        <title>Genome content predicts the carbon catabolic preferences of heterotrophic bacteria.</title>
        <authorList>
            <person name="Gralka M."/>
        </authorList>
    </citation>
    <scope>NUCLEOTIDE SEQUENCE</scope>
    <source>
        <strain evidence="18">C2R13</strain>
    </source>
</reference>
<comment type="cofactor">
    <cofactor evidence="1">
        <name>Mg(2+)</name>
        <dbReference type="ChEBI" id="CHEBI:18420"/>
    </cofactor>
</comment>
<dbReference type="InterPro" id="IPR020845">
    <property type="entry name" value="AMP-binding_CS"/>
</dbReference>
<evidence type="ECO:0000256" key="1">
    <source>
        <dbReference type="ARBA" id="ARBA00001946"/>
    </source>
</evidence>
<keyword evidence="6" id="KW-0547">Nucleotide-binding</keyword>
<dbReference type="FunFam" id="3.30.300.30:FF:000006">
    <property type="entry name" value="Long-chain-fatty-acid--CoA ligase FadD"/>
    <property type="match status" value="1"/>
</dbReference>
<keyword evidence="11" id="KW-0472">Membrane</keyword>
<gene>
    <name evidence="18" type="ORF">Q4535_01210</name>
</gene>
<accession>A0AAP4TXG4</accession>
<keyword evidence="10" id="KW-0443">Lipid metabolism</keyword>
<dbReference type="GO" id="GO:0004467">
    <property type="term" value="F:long-chain fatty acid-CoA ligase activity"/>
    <property type="evidence" value="ECO:0007669"/>
    <property type="project" value="UniProtKB-EC"/>
</dbReference>
<dbReference type="PANTHER" id="PTHR43767:SF8">
    <property type="entry name" value="LONG-CHAIN-FATTY-ACID--COA LIGASE"/>
    <property type="match status" value="1"/>
</dbReference>
<feature type="compositionally biased region" description="Basic and acidic residues" evidence="15">
    <location>
        <begin position="1"/>
        <end position="13"/>
    </location>
</feature>
<keyword evidence="9" id="KW-0460">Magnesium</keyword>
<dbReference type="Gene3D" id="3.40.50.12780">
    <property type="entry name" value="N-terminal domain of ligase-like"/>
    <property type="match status" value="1"/>
</dbReference>
<evidence type="ECO:0000256" key="9">
    <source>
        <dbReference type="ARBA" id="ARBA00022842"/>
    </source>
</evidence>
<evidence type="ECO:0000256" key="13">
    <source>
        <dbReference type="ARBA" id="ARBA00039545"/>
    </source>
</evidence>
<evidence type="ECO:0000256" key="12">
    <source>
        <dbReference type="ARBA" id="ARBA00026121"/>
    </source>
</evidence>
<proteinExistence type="inferred from homology"/>
<evidence type="ECO:0000256" key="10">
    <source>
        <dbReference type="ARBA" id="ARBA00023098"/>
    </source>
</evidence>
<evidence type="ECO:0000259" key="16">
    <source>
        <dbReference type="Pfam" id="PF00501"/>
    </source>
</evidence>
<dbReference type="InterPro" id="IPR042099">
    <property type="entry name" value="ANL_N_sf"/>
</dbReference>
<dbReference type="Pfam" id="PF13193">
    <property type="entry name" value="AMP-binding_C"/>
    <property type="match status" value="1"/>
</dbReference>
<dbReference type="GO" id="GO:0005524">
    <property type="term" value="F:ATP binding"/>
    <property type="evidence" value="ECO:0007669"/>
    <property type="project" value="UniProtKB-KW"/>
</dbReference>
<comment type="similarity">
    <text evidence="4">Belongs to the ATP-dependent AMP-binding enzyme family.</text>
</comment>
<dbReference type="AlphaFoldDB" id="A0AAP4TXG4"/>
<evidence type="ECO:0000256" key="2">
    <source>
        <dbReference type="ARBA" id="ARBA00004170"/>
    </source>
</evidence>
<name>A0AAP4TXG4_9GAMM</name>
<dbReference type="Proteomes" id="UP001170481">
    <property type="component" value="Unassembled WGS sequence"/>
</dbReference>